<comment type="caution">
    <text evidence="1">The sequence shown here is derived from an EMBL/GenBank/DDBJ whole genome shotgun (WGS) entry which is preliminary data.</text>
</comment>
<dbReference type="EMBL" id="JAULJE010000021">
    <property type="protein sequence ID" value="KAK1329853.1"/>
    <property type="molecule type" value="Genomic_DNA"/>
</dbReference>
<accession>A0AA40HES7</accession>
<evidence type="ECO:0000313" key="2">
    <source>
        <dbReference type="Proteomes" id="UP001177744"/>
    </source>
</evidence>
<dbReference type="Proteomes" id="UP001177744">
    <property type="component" value="Unassembled WGS sequence"/>
</dbReference>
<dbReference type="AlphaFoldDB" id="A0AA40HES7"/>
<organism evidence="1 2">
    <name type="scientific">Cnephaeus nilssonii</name>
    <name type="common">Northern bat</name>
    <name type="synonym">Eptesicus nilssonii</name>
    <dbReference type="NCBI Taxonomy" id="3371016"/>
    <lineage>
        <taxon>Eukaryota</taxon>
        <taxon>Metazoa</taxon>
        <taxon>Chordata</taxon>
        <taxon>Craniata</taxon>
        <taxon>Vertebrata</taxon>
        <taxon>Euteleostomi</taxon>
        <taxon>Mammalia</taxon>
        <taxon>Eutheria</taxon>
        <taxon>Laurasiatheria</taxon>
        <taxon>Chiroptera</taxon>
        <taxon>Yangochiroptera</taxon>
        <taxon>Vespertilionidae</taxon>
        <taxon>Cnephaeus</taxon>
    </lineage>
</organism>
<sequence>MGREVQSFESTGSDHGNRHLVFTVPGSELPKPLAFKCEEDQVLVIEETHPGEKPHKYSVRKHVSAGHSSLSIRELTGEKPYAVSKSFQLEVRTHFTSEFTLERSFTNVAGMLYYKFREMKETITDVRGFGGVSTSRSAMDKPRPGKTTFVIVYLPCQALQS</sequence>
<proteinExistence type="predicted"/>
<reference evidence="1" key="1">
    <citation type="submission" date="2023-06" db="EMBL/GenBank/DDBJ databases">
        <title>Reference genome for the Northern bat (Eptesicus nilssonii), a most northern bat species.</title>
        <authorList>
            <person name="Laine V.N."/>
            <person name="Pulliainen A.T."/>
            <person name="Lilley T.M."/>
        </authorList>
    </citation>
    <scope>NUCLEOTIDE SEQUENCE</scope>
    <source>
        <strain evidence="1">BLF_Eptnil</strain>
        <tissue evidence="1">Kidney</tissue>
    </source>
</reference>
<gene>
    <name evidence="1" type="ORF">QTO34_010036</name>
</gene>
<evidence type="ECO:0000313" key="1">
    <source>
        <dbReference type="EMBL" id="KAK1329853.1"/>
    </source>
</evidence>
<protein>
    <submittedName>
        <fullName evidence="1">Uncharacterized protein</fullName>
    </submittedName>
</protein>
<name>A0AA40HES7_CNENI</name>
<keyword evidence="2" id="KW-1185">Reference proteome</keyword>